<feature type="zinc finger region" description="dksA C4-type" evidence="4">
    <location>
        <begin position="93"/>
        <end position="117"/>
    </location>
</feature>
<feature type="compositionally biased region" description="Basic and acidic residues" evidence="5">
    <location>
        <begin position="15"/>
        <end position="27"/>
    </location>
</feature>
<dbReference type="SUPFAM" id="SSF109635">
    <property type="entry name" value="DnaK suppressor protein DksA, alpha-hairpin domain"/>
    <property type="match status" value="1"/>
</dbReference>
<evidence type="ECO:0000256" key="3">
    <source>
        <dbReference type="ARBA" id="ARBA00022833"/>
    </source>
</evidence>
<proteinExistence type="predicted"/>
<name>A0A974NRM2_PERPY</name>
<sequence>MLSNQQVQDFQQKLEQQKKELKEHFGDENDFGLRRSLVDSTGELSSYDNHPADEGTELFEREKDLALYEHYQIELADIDKGLKAIEEGSYGTCEVCSKDIPYERLEAMPTTRFCIDHSPSQHTSDDRPIEESVLRTSFGGFVADKDHESVGYDGEDSWQDVARYGTSDTPADQVQPTADYNDTYIEAQENVGYVEDYENFAGVDLYGDSVTIYRNAKYENYVDMLEEDGVQTILGDLPASEKDPYVEEDNED</sequence>
<evidence type="ECO:0000256" key="2">
    <source>
        <dbReference type="ARBA" id="ARBA00022771"/>
    </source>
</evidence>
<dbReference type="InterPro" id="IPR037187">
    <property type="entry name" value="DnaK_N"/>
</dbReference>
<dbReference type="NCBIfam" id="TIGR02890">
    <property type="entry name" value="bacill_yteA"/>
    <property type="match status" value="1"/>
</dbReference>
<dbReference type="KEGG" id="ppsr:I6J18_17165"/>
<feature type="region of interest" description="Disordered" evidence="5">
    <location>
        <begin position="1"/>
        <end position="27"/>
    </location>
</feature>
<evidence type="ECO:0000259" key="6">
    <source>
        <dbReference type="Pfam" id="PF01258"/>
    </source>
</evidence>
<feature type="compositionally biased region" description="Polar residues" evidence="5">
    <location>
        <begin position="1"/>
        <end position="10"/>
    </location>
</feature>
<accession>A0A974NRM2</accession>
<dbReference type="PROSITE" id="PS51128">
    <property type="entry name" value="ZF_DKSA_2"/>
    <property type="match status" value="1"/>
</dbReference>
<evidence type="ECO:0000313" key="8">
    <source>
        <dbReference type="Proteomes" id="UP000595254"/>
    </source>
</evidence>
<evidence type="ECO:0000313" key="7">
    <source>
        <dbReference type="EMBL" id="QQT02732.1"/>
    </source>
</evidence>
<dbReference type="PANTHER" id="PTHR33823:SF4">
    <property type="entry name" value="GENERAL STRESS PROTEIN 16O"/>
    <property type="match status" value="1"/>
</dbReference>
<dbReference type="GO" id="GO:0008270">
    <property type="term" value="F:zinc ion binding"/>
    <property type="evidence" value="ECO:0007669"/>
    <property type="project" value="UniProtKB-KW"/>
</dbReference>
<dbReference type="EMBL" id="CP068053">
    <property type="protein sequence ID" value="QQT02732.1"/>
    <property type="molecule type" value="Genomic_DNA"/>
</dbReference>
<gene>
    <name evidence="7" type="ORF">I6J18_17165</name>
</gene>
<evidence type="ECO:0000256" key="1">
    <source>
        <dbReference type="ARBA" id="ARBA00022723"/>
    </source>
</evidence>
<organism evidence="7 8">
    <name type="scientific">Peribacillus psychrosaccharolyticus</name>
    <name type="common">Bacillus psychrosaccharolyticus</name>
    <dbReference type="NCBI Taxonomy" id="1407"/>
    <lineage>
        <taxon>Bacteria</taxon>
        <taxon>Bacillati</taxon>
        <taxon>Bacillota</taxon>
        <taxon>Bacilli</taxon>
        <taxon>Bacillales</taxon>
        <taxon>Bacillaceae</taxon>
        <taxon>Peribacillus</taxon>
    </lineage>
</organism>
<dbReference type="AlphaFoldDB" id="A0A974NRM2"/>
<dbReference type="Pfam" id="PF01258">
    <property type="entry name" value="zf-dskA_traR"/>
    <property type="match status" value="1"/>
</dbReference>
<dbReference type="Gene3D" id="1.20.120.910">
    <property type="entry name" value="DksA, coiled-coil domain"/>
    <property type="match status" value="1"/>
</dbReference>
<keyword evidence="2" id="KW-0863">Zinc-finger</keyword>
<dbReference type="InterPro" id="IPR000962">
    <property type="entry name" value="Znf_DskA_TraR"/>
</dbReference>
<reference evidence="7 8" key="1">
    <citation type="submission" date="2021-01" db="EMBL/GenBank/DDBJ databases">
        <title>FDA dAtabase for Regulatory Grade micrObial Sequences (FDA-ARGOS): Supporting development and validation of Infectious Disease Dx tests.</title>
        <authorList>
            <person name="Nelson B."/>
            <person name="Plummer A."/>
            <person name="Tallon L."/>
            <person name="Sadzewicz L."/>
            <person name="Zhao X."/>
            <person name="Boylan J."/>
            <person name="Ott S."/>
            <person name="Bowen H."/>
            <person name="Vavikolanu K."/>
            <person name="Mehta A."/>
            <person name="Aluvathingal J."/>
            <person name="Nadendla S."/>
            <person name="Myers T."/>
            <person name="Yan Y."/>
            <person name="Sichtig H."/>
        </authorList>
    </citation>
    <scope>NUCLEOTIDE SEQUENCE [LARGE SCALE GENOMIC DNA]</scope>
    <source>
        <strain evidence="7 8">FDAARGOS_1161</strain>
    </source>
</reference>
<dbReference type="SUPFAM" id="SSF57716">
    <property type="entry name" value="Glucocorticoid receptor-like (DNA-binding domain)"/>
    <property type="match status" value="1"/>
</dbReference>
<dbReference type="InterPro" id="IPR014240">
    <property type="entry name" value="YteA"/>
</dbReference>
<keyword evidence="1" id="KW-0479">Metal-binding</keyword>
<keyword evidence="8" id="KW-1185">Reference proteome</keyword>
<dbReference type="Proteomes" id="UP000595254">
    <property type="component" value="Chromosome"/>
</dbReference>
<evidence type="ECO:0000256" key="4">
    <source>
        <dbReference type="PROSITE-ProRule" id="PRU00510"/>
    </source>
</evidence>
<evidence type="ECO:0000256" key="5">
    <source>
        <dbReference type="SAM" id="MobiDB-lite"/>
    </source>
</evidence>
<feature type="domain" description="Zinc finger DksA/TraR C4-type" evidence="6">
    <location>
        <begin position="88"/>
        <end position="116"/>
    </location>
</feature>
<dbReference type="PANTHER" id="PTHR33823">
    <property type="entry name" value="RNA POLYMERASE-BINDING TRANSCRIPTION FACTOR DKSA-RELATED"/>
    <property type="match status" value="1"/>
</dbReference>
<keyword evidence="3" id="KW-0862">Zinc</keyword>
<protein>
    <submittedName>
        <fullName evidence="7">TraR/DksA C4-type zinc finger protein</fullName>
    </submittedName>
</protein>